<proteinExistence type="predicted"/>
<name>A0A2M8ZB72_9FIRM</name>
<comment type="caution">
    <text evidence="2">The sequence shown here is derived from an EMBL/GenBank/DDBJ whole genome shotgun (WGS) entry which is preliminary data.</text>
</comment>
<dbReference type="Gene3D" id="3.40.630.10">
    <property type="entry name" value="Zn peptidases"/>
    <property type="match status" value="1"/>
</dbReference>
<organism evidence="2 3">
    <name type="scientific">[Clostridium] celerecrescens 18A</name>
    <dbReference type="NCBI Taxonomy" id="1286362"/>
    <lineage>
        <taxon>Bacteria</taxon>
        <taxon>Bacillati</taxon>
        <taxon>Bacillota</taxon>
        <taxon>Clostridia</taxon>
        <taxon>Lachnospirales</taxon>
        <taxon>Lachnospiraceae</taxon>
        <taxon>Lacrimispora</taxon>
    </lineage>
</organism>
<evidence type="ECO:0000313" key="2">
    <source>
        <dbReference type="EMBL" id="PJJ30694.1"/>
    </source>
</evidence>
<dbReference type="EMBL" id="PGET01000001">
    <property type="protein sequence ID" value="PJJ30694.1"/>
    <property type="molecule type" value="Genomic_DNA"/>
</dbReference>
<dbReference type="InterPro" id="IPR007484">
    <property type="entry name" value="Peptidase_M28"/>
</dbReference>
<dbReference type="SUPFAM" id="SSF53187">
    <property type="entry name" value="Zn-dependent exopeptidases"/>
    <property type="match status" value="1"/>
</dbReference>
<gene>
    <name evidence="2" type="ORF">H171_4309</name>
</gene>
<accession>A0A2M8ZB72</accession>
<dbReference type="Pfam" id="PF04389">
    <property type="entry name" value="Peptidase_M28"/>
    <property type="match status" value="1"/>
</dbReference>
<reference evidence="2 3" key="1">
    <citation type="submission" date="2017-11" db="EMBL/GenBank/DDBJ databases">
        <title>Understudied soil microbes with underappreciated capabilities: Untangling the Clostridium saccharolyticum group.</title>
        <authorList>
            <person name="Leschine S."/>
        </authorList>
    </citation>
    <scope>NUCLEOTIDE SEQUENCE [LARGE SCALE GENOMIC DNA]</scope>
    <source>
        <strain evidence="2 3">18A</strain>
    </source>
</reference>
<dbReference type="GO" id="GO:0008235">
    <property type="term" value="F:metalloexopeptidase activity"/>
    <property type="evidence" value="ECO:0007669"/>
    <property type="project" value="InterPro"/>
</dbReference>
<dbReference type="InterPro" id="IPR045175">
    <property type="entry name" value="M28_fam"/>
</dbReference>
<dbReference type="PANTHER" id="PTHR12147:SF26">
    <property type="entry name" value="PEPTIDASE M28 DOMAIN-CONTAINING PROTEIN"/>
    <property type="match status" value="1"/>
</dbReference>
<protein>
    <submittedName>
        <fullName evidence="2">Peptidase M28-like protein</fullName>
    </submittedName>
</protein>
<evidence type="ECO:0000313" key="3">
    <source>
        <dbReference type="Proteomes" id="UP000231092"/>
    </source>
</evidence>
<dbReference type="GO" id="GO:0006508">
    <property type="term" value="P:proteolysis"/>
    <property type="evidence" value="ECO:0007669"/>
    <property type="project" value="InterPro"/>
</dbReference>
<evidence type="ECO:0000259" key="1">
    <source>
        <dbReference type="Pfam" id="PF04389"/>
    </source>
</evidence>
<dbReference type="PANTHER" id="PTHR12147">
    <property type="entry name" value="METALLOPEPTIDASE M28 FAMILY MEMBER"/>
    <property type="match status" value="1"/>
</dbReference>
<dbReference type="Proteomes" id="UP000231092">
    <property type="component" value="Unassembled WGS sequence"/>
</dbReference>
<sequence>MIMNLNKYLTELSMKDPDLRRMALERVLEQEHLLFERQEEAPSPNAPRGIINYLISPEDNRPSLLFCAHYDAVYGSFGANDNAAALCILIALAKALRAEHYPARFAFFDGEETGNSGSRHYVSQMDRQAITGVINLDVCGYGDTIAVYDRGNAKKESVRTFCNKEILAAHNGLLVKFLPKSDEASFSGLRIPAISIASIPRWDIHYLNALSNLGSGFLGHPPEFDMILSQMDVSSTMHGGYRDSPEWVEPEAMTRIYDYLMDALHAPADKKKRFLLF</sequence>
<dbReference type="AlphaFoldDB" id="A0A2M8ZB72"/>
<feature type="domain" description="Peptidase M28" evidence="1">
    <location>
        <begin position="57"/>
        <end position="199"/>
    </location>
</feature>